<dbReference type="SUPFAM" id="SSF56801">
    <property type="entry name" value="Acetyl-CoA synthetase-like"/>
    <property type="match status" value="1"/>
</dbReference>
<dbReference type="InterPro" id="IPR020806">
    <property type="entry name" value="PKS_PP-bd"/>
</dbReference>
<dbReference type="InterPro" id="IPR025110">
    <property type="entry name" value="AMP-bd_C"/>
</dbReference>
<dbReference type="GO" id="GO:0005737">
    <property type="term" value="C:cytoplasm"/>
    <property type="evidence" value="ECO:0007669"/>
    <property type="project" value="TreeGrafter"/>
</dbReference>
<dbReference type="InterPro" id="IPR036736">
    <property type="entry name" value="ACP-like_sf"/>
</dbReference>
<dbReference type="RefSeq" id="WP_312747523.1">
    <property type="nucleotide sequence ID" value="NZ_CP116968.1"/>
</dbReference>
<sequence length="787" mass="87409">MGVEKTDIGKSVVSVFESRVDECSSRNAVLQGRLEICYEELESQANKIANQLLAMRGAQSEPVPILTSDAATMISASLGVMKANKFFVPVNPLFPSNRIRLMIQATCAGIIICDSEGQRALNQAGIGLQRLYLSSFNGKGSSTARPGIMVAPDSVAYVLFTSGSSGVPKGVAQIHSCMVHNVFRHGRLAISQEDRVTLISGDGFPGAISNPYIAILNGASLFPRSFHHDGIFETFDWLEQMRVNVCYVFPSFIRQLAEVVPPGRIHPLRLLYIGGETVHSRDVSIARKLFPGTFVAVGLNSTETGLTRLNMIDPETLVPKGIVSIGGPVPGVDIDIFSNGTPLPLGEVGEIVVSSKHVRPFYLDKGQLIDATETVSGVVGVRRFRTADRGYLNKDHELVHIGRLDEMVKIRGHRVELAEVEVVLSEIPGVVEAAVISHTVEGQGTELIAFVTTEDNLDETEIRRKMSPRLPMAMIPGIIRILPEFPRTANGKLDRRALPLPSAKHEEVSLGERNPLPDNVFDWISELWKSILRTKEIGLEDNFFDLGGNSILALKVVSQLRKEFGVPLPLQALFEQPTVKALSREIIHLLNERVLNLEETRNDWGLFVRFARKEDMNAICSIVNSYIEKTAINFRTNSQTTEEWERDWENTHYYYPWLVSSIDGIVKGVAYAAPWKSRNAYDWCTEVTIYVEMGREGQGIGRALYSRLIGLLEAQGYRTLLAVISLPNPNSVRLHEAFGFQQVGHLRGVGYKFSHWRDVGFWEKFSPKEEVVPQPILPVQSVSEARF</sequence>
<dbReference type="Pfam" id="PF00550">
    <property type="entry name" value="PP-binding"/>
    <property type="match status" value="1"/>
</dbReference>
<dbReference type="PROSITE" id="PS50075">
    <property type="entry name" value="CARRIER"/>
    <property type="match status" value="1"/>
</dbReference>
<dbReference type="Proteomes" id="UP001302494">
    <property type="component" value="Chromosome"/>
</dbReference>
<evidence type="ECO:0000256" key="2">
    <source>
        <dbReference type="ARBA" id="ARBA00022553"/>
    </source>
</evidence>
<dbReference type="Pfam" id="PF13420">
    <property type="entry name" value="Acetyltransf_4"/>
    <property type="match status" value="1"/>
</dbReference>
<dbReference type="GO" id="GO:0044550">
    <property type="term" value="P:secondary metabolite biosynthetic process"/>
    <property type="evidence" value="ECO:0007669"/>
    <property type="project" value="TreeGrafter"/>
</dbReference>
<dbReference type="GO" id="GO:0043041">
    <property type="term" value="P:amino acid activation for nonribosomal peptide biosynthetic process"/>
    <property type="evidence" value="ECO:0007669"/>
    <property type="project" value="TreeGrafter"/>
</dbReference>
<keyword evidence="2" id="KW-0597">Phosphoprotein</keyword>
<evidence type="ECO:0000259" key="4">
    <source>
        <dbReference type="PROSITE" id="PS51186"/>
    </source>
</evidence>
<dbReference type="PANTHER" id="PTHR45527">
    <property type="entry name" value="NONRIBOSOMAL PEPTIDE SYNTHETASE"/>
    <property type="match status" value="1"/>
</dbReference>
<dbReference type="EC" id="2.3.1.-" evidence="5"/>
<feature type="domain" description="Carrier" evidence="3">
    <location>
        <begin position="515"/>
        <end position="590"/>
    </location>
</feature>
<keyword evidence="5" id="KW-0808">Transferase</keyword>
<dbReference type="InterPro" id="IPR000873">
    <property type="entry name" value="AMP-dep_synth/lig_dom"/>
</dbReference>
<dbReference type="Gene3D" id="1.10.1200.10">
    <property type="entry name" value="ACP-like"/>
    <property type="match status" value="1"/>
</dbReference>
<protein>
    <submittedName>
        <fullName evidence="5">GNAT family N-acetyltransferase</fullName>
        <ecNumber evidence="5">2.3.1.-</ecNumber>
    </submittedName>
</protein>
<keyword evidence="1" id="KW-0596">Phosphopantetheine</keyword>
<feature type="domain" description="N-acetyltransferase" evidence="4">
    <location>
        <begin position="606"/>
        <end position="768"/>
    </location>
</feature>
<dbReference type="AlphaFoldDB" id="A0AA96GMG8"/>
<organism evidence="5 6">
    <name type="scientific">Candidatus Nitrospira neomarina</name>
    <dbReference type="NCBI Taxonomy" id="3020899"/>
    <lineage>
        <taxon>Bacteria</taxon>
        <taxon>Pseudomonadati</taxon>
        <taxon>Nitrospirota</taxon>
        <taxon>Nitrospiria</taxon>
        <taxon>Nitrospirales</taxon>
        <taxon>Nitrospiraceae</taxon>
        <taxon>Nitrospira</taxon>
    </lineage>
</organism>
<dbReference type="EMBL" id="CP116968">
    <property type="protein sequence ID" value="WNM63145.1"/>
    <property type="molecule type" value="Genomic_DNA"/>
</dbReference>
<name>A0AA96GMG8_9BACT</name>
<dbReference type="Gene3D" id="3.40.630.30">
    <property type="match status" value="1"/>
</dbReference>
<dbReference type="SMART" id="SM00823">
    <property type="entry name" value="PKS_PP"/>
    <property type="match status" value="1"/>
</dbReference>
<evidence type="ECO:0000259" key="3">
    <source>
        <dbReference type="PROSITE" id="PS50075"/>
    </source>
</evidence>
<keyword evidence="6" id="KW-1185">Reference proteome</keyword>
<dbReference type="KEGG" id="nneo:PQG83_05160"/>
<dbReference type="InterPro" id="IPR006162">
    <property type="entry name" value="Ppantetheine_attach_site"/>
</dbReference>
<evidence type="ECO:0000313" key="5">
    <source>
        <dbReference type="EMBL" id="WNM63145.1"/>
    </source>
</evidence>
<dbReference type="InterPro" id="IPR045851">
    <property type="entry name" value="AMP-bd_C_sf"/>
</dbReference>
<dbReference type="Pfam" id="PF00501">
    <property type="entry name" value="AMP-binding"/>
    <property type="match status" value="1"/>
</dbReference>
<dbReference type="SUPFAM" id="SSF55729">
    <property type="entry name" value="Acyl-CoA N-acyltransferases (Nat)"/>
    <property type="match status" value="1"/>
</dbReference>
<dbReference type="InterPro" id="IPR009081">
    <property type="entry name" value="PP-bd_ACP"/>
</dbReference>
<dbReference type="Gene3D" id="3.40.50.12780">
    <property type="entry name" value="N-terminal domain of ligase-like"/>
    <property type="match status" value="1"/>
</dbReference>
<reference evidence="5 6" key="1">
    <citation type="submission" date="2023-01" db="EMBL/GenBank/DDBJ databases">
        <title>Cultivation and genomic characterization of new, ubiquitous marine nitrite-oxidizing bacteria from the Nitrospirales.</title>
        <authorList>
            <person name="Mueller A.J."/>
            <person name="Daebeler A."/>
            <person name="Herbold C.W."/>
            <person name="Kirkegaard R.H."/>
            <person name="Daims H."/>
        </authorList>
    </citation>
    <scope>NUCLEOTIDE SEQUENCE [LARGE SCALE GENOMIC DNA]</scope>
    <source>
        <strain evidence="5 6">DK</strain>
    </source>
</reference>
<dbReference type="PROSITE" id="PS00012">
    <property type="entry name" value="PHOSPHOPANTETHEINE"/>
    <property type="match status" value="1"/>
</dbReference>
<dbReference type="PANTHER" id="PTHR45527:SF1">
    <property type="entry name" value="FATTY ACID SYNTHASE"/>
    <property type="match status" value="1"/>
</dbReference>
<gene>
    <name evidence="5" type="ORF">PQG83_05160</name>
</gene>
<dbReference type="GO" id="GO:0031177">
    <property type="term" value="F:phosphopantetheine binding"/>
    <property type="evidence" value="ECO:0007669"/>
    <property type="project" value="InterPro"/>
</dbReference>
<proteinExistence type="predicted"/>
<accession>A0AA96GMG8</accession>
<dbReference type="InterPro" id="IPR020845">
    <property type="entry name" value="AMP-binding_CS"/>
</dbReference>
<dbReference type="SUPFAM" id="SSF47336">
    <property type="entry name" value="ACP-like"/>
    <property type="match status" value="1"/>
</dbReference>
<dbReference type="PROSITE" id="PS00455">
    <property type="entry name" value="AMP_BINDING"/>
    <property type="match status" value="1"/>
</dbReference>
<dbReference type="PROSITE" id="PS51186">
    <property type="entry name" value="GNAT"/>
    <property type="match status" value="1"/>
</dbReference>
<evidence type="ECO:0000313" key="6">
    <source>
        <dbReference type="Proteomes" id="UP001302494"/>
    </source>
</evidence>
<dbReference type="Gene3D" id="3.30.300.30">
    <property type="match status" value="1"/>
</dbReference>
<dbReference type="InterPro" id="IPR042099">
    <property type="entry name" value="ANL_N_sf"/>
</dbReference>
<dbReference type="Pfam" id="PF13193">
    <property type="entry name" value="AMP-binding_C"/>
    <property type="match status" value="1"/>
</dbReference>
<dbReference type="InterPro" id="IPR000182">
    <property type="entry name" value="GNAT_dom"/>
</dbReference>
<evidence type="ECO:0000256" key="1">
    <source>
        <dbReference type="ARBA" id="ARBA00022450"/>
    </source>
</evidence>
<dbReference type="InterPro" id="IPR016181">
    <property type="entry name" value="Acyl_CoA_acyltransferase"/>
</dbReference>
<dbReference type="GO" id="GO:0016747">
    <property type="term" value="F:acyltransferase activity, transferring groups other than amino-acyl groups"/>
    <property type="evidence" value="ECO:0007669"/>
    <property type="project" value="InterPro"/>
</dbReference>
<keyword evidence="5" id="KW-0012">Acyltransferase</keyword>